<feature type="compositionally biased region" description="Polar residues" evidence="1">
    <location>
        <begin position="63"/>
        <end position="109"/>
    </location>
</feature>
<proteinExistence type="predicted"/>
<feature type="region of interest" description="Disordered" evidence="1">
    <location>
        <begin position="1"/>
        <end position="109"/>
    </location>
</feature>
<accession>A0A1S4C3G9</accession>
<sequence length="184" mass="20384">MTNQQPNTNSSTLPPTMVTIAPTTASDPTPISTSTTNETTRNPTPKTNNTISSVKDPIFSPQPKVSSNFDKLNRGRNQISEIENTKILSQKTETTKTPNTQLEQYQNKQPLTTINMQKGIPFNASSKIEDPQNSRMQMVSKPTFAAMVQDILPKLNVGEPTTEIQHGLMILPCSVLVILCLWTW</sequence>
<evidence type="ECO:0000256" key="1">
    <source>
        <dbReference type="SAM" id="MobiDB-lite"/>
    </source>
</evidence>
<feature type="compositionally biased region" description="Low complexity" evidence="1">
    <location>
        <begin position="28"/>
        <end position="50"/>
    </location>
</feature>
<gene>
    <name evidence="2" type="primary">LOC107814664</name>
</gene>
<dbReference type="PaxDb" id="4097-A0A1S4C3G9"/>
<dbReference type="KEGG" id="nta:107814664"/>
<protein>
    <submittedName>
        <fullName evidence="2">Uncharacterized protein</fullName>
    </submittedName>
</protein>
<reference evidence="2" key="1">
    <citation type="submission" date="2025-08" db="UniProtKB">
        <authorList>
            <consortium name="RefSeq"/>
        </authorList>
    </citation>
    <scope>IDENTIFICATION</scope>
</reference>
<dbReference type="RefSeq" id="XP_016495598.1">
    <property type="nucleotide sequence ID" value="XM_016640112.1"/>
</dbReference>
<feature type="compositionally biased region" description="Polar residues" evidence="1">
    <location>
        <begin position="1"/>
        <end position="14"/>
    </location>
</feature>
<organism evidence="2">
    <name type="scientific">Nicotiana tabacum</name>
    <name type="common">Common tobacco</name>
    <dbReference type="NCBI Taxonomy" id="4097"/>
    <lineage>
        <taxon>Eukaryota</taxon>
        <taxon>Viridiplantae</taxon>
        <taxon>Streptophyta</taxon>
        <taxon>Embryophyta</taxon>
        <taxon>Tracheophyta</taxon>
        <taxon>Spermatophyta</taxon>
        <taxon>Magnoliopsida</taxon>
        <taxon>eudicotyledons</taxon>
        <taxon>Gunneridae</taxon>
        <taxon>Pentapetalae</taxon>
        <taxon>asterids</taxon>
        <taxon>lamiids</taxon>
        <taxon>Solanales</taxon>
        <taxon>Solanaceae</taxon>
        <taxon>Nicotianoideae</taxon>
        <taxon>Nicotianeae</taxon>
        <taxon>Nicotiana</taxon>
    </lineage>
</organism>
<evidence type="ECO:0000313" key="2">
    <source>
        <dbReference type="RefSeq" id="XP_016495598.1"/>
    </source>
</evidence>
<dbReference type="AlphaFoldDB" id="A0A1S4C3G9"/>
<name>A0A1S4C3G9_TOBAC</name>